<evidence type="ECO:0000256" key="4">
    <source>
        <dbReference type="ARBA" id="ARBA00023136"/>
    </source>
</evidence>
<dbReference type="GO" id="GO:0016874">
    <property type="term" value="F:ligase activity"/>
    <property type="evidence" value="ECO:0007669"/>
    <property type="project" value="UniProtKB-KW"/>
</dbReference>
<feature type="transmembrane region" description="Helical" evidence="5">
    <location>
        <begin position="190"/>
        <end position="206"/>
    </location>
</feature>
<dbReference type="PANTHER" id="PTHR37422">
    <property type="entry name" value="TEICHURONIC ACID BIOSYNTHESIS PROTEIN TUAE"/>
    <property type="match status" value="1"/>
</dbReference>
<reference evidence="7 8" key="1">
    <citation type="submission" date="2020-07" db="EMBL/GenBank/DDBJ databases">
        <title>Genomic Encyclopedia of Type Strains, Phase IV (KMG-V): Genome sequencing to study the core and pangenomes of soil and plant-associated prokaryotes.</title>
        <authorList>
            <person name="Whitman W."/>
        </authorList>
    </citation>
    <scope>NUCLEOTIDE SEQUENCE [LARGE SCALE GENOMIC DNA]</scope>
    <source>
        <strain evidence="7 8">M8UP22</strain>
    </source>
</reference>
<keyword evidence="7" id="KW-0436">Ligase</keyword>
<dbReference type="GO" id="GO:0016020">
    <property type="term" value="C:membrane"/>
    <property type="evidence" value="ECO:0007669"/>
    <property type="project" value="UniProtKB-SubCell"/>
</dbReference>
<feature type="transmembrane region" description="Helical" evidence="5">
    <location>
        <begin position="118"/>
        <end position="140"/>
    </location>
</feature>
<feature type="transmembrane region" description="Helical" evidence="5">
    <location>
        <begin position="347"/>
        <end position="368"/>
    </location>
</feature>
<comment type="caution">
    <text evidence="7">The sequence shown here is derived from an EMBL/GenBank/DDBJ whole genome shotgun (WGS) entry which is preliminary data.</text>
</comment>
<feature type="transmembrane region" description="Helical" evidence="5">
    <location>
        <begin position="160"/>
        <end position="178"/>
    </location>
</feature>
<feature type="domain" description="O-antigen ligase-related" evidence="6">
    <location>
        <begin position="198"/>
        <end position="360"/>
    </location>
</feature>
<feature type="transmembrane region" description="Helical" evidence="5">
    <location>
        <begin position="236"/>
        <end position="256"/>
    </location>
</feature>
<dbReference type="EMBL" id="JACCCU010000001">
    <property type="protein sequence ID" value="NYF89844.1"/>
    <property type="molecule type" value="Genomic_DNA"/>
</dbReference>
<evidence type="ECO:0000256" key="5">
    <source>
        <dbReference type="SAM" id="Phobius"/>
    </source>
</evidence>
<sequence>MYRFWLKMLAGLLLGYMVLDRGFAHFGVPPIYVGELVLVPGILLALVPGAIMPVLRTPLGLLYIVFAVFNLGCTLPYLGSYGVDTVRDSAIWIYGIFFLLAASLLIRRPKMLMRVPTVYGRFLMWYTPILCVLMMLRFLLHADDETEGGTRLFSIKMGDMGAHLAGVFAFLLLSLDMLWQRTDSKPRASVRYLITAAGALVSFVFVSSVNRGGMLSVIVALVLVTLLAKKISWGRAGIILAGGVVAVLLVFGAAGAKVHISAARTLSLDQLVTNVSSVFFPQDSSNTATSNTAHWRLDWWKKIIGYTFGGSYFWTGKGYGVNLADSDGFQIGAGHVLRAPHNSSMSILARSGVPGFALWIALLVTFAFQMVRMVLHAKRRDRVVWSRVALWCFVYWLAMVVDSCFDVALEGPQLGIWFWSLMGFGVALQTVYKEHFAYADHGTITNLVAESDWTELPVLAHIQSNRTASS</sequence>
<dbReference type="Pfam" id="PF04932">
    <property type="entry name" value="Wzy_C"/>
    <property type="match status" value="1"/>
</dbReference>
<keyword evidence="4 5" id="KW-0472">Membrane</keyword>
<evidence type="ECO:0000256" key="1">
    <source>
        <dbReference type="ARBA" id="ARBA00004141"/>
    </source>
</evidence>
<feature type="transmembrane region" description="Helical" evidence="5">
    <location>
        <begin position="212"/>
        <end position="229"/>
    </location>
</feature>
<dbReference type="PANTHER" id="PTHR37422:SF13">
    <property type="entry name" value="LIPOPOLYSACCHARIDE BIOSYNTHESIS PROTEIN PA4999-RELATED"/>
    <property type="match status" value="1"/>
</dbReference>
<name>A0A852VHC8_9BACT</name>
<accession>A0A852VHC8</accession>
<evidence type="ECO:0000256" key="2">
    <source>
        <dbReference type="ARBA" id="ARBA00022692"/>
    </source>
</evidence>
<dbReference type="AlphaFoldDB" id="A0A852VHC8"/>
<evidence type="ECO:0000259" key="6">
    <source>
        <dbReference type="Pfam" id="PF04932"/>
    </source>
</evidence>
<keyword evidence="2 5" id="KW-0812">Transmembrane</keyword>
<feature type="transmembrane region" description="Helical" evidence="5">
    <location>
        <begin position="414"/>
        <end position="432"/>
    </location>
</feature>
<organism evidence="7 8">
    <name type="scientific">Tunturiibacter lichenicola</name>
    <dbReference type="NCBI Taxonomy" id="2051959"/>
    <lineage>
        <taxon>Bacteria</taxon>
        <taxon>Pseudomonadati</taxon>
        <taxon>Acidobacteriota</taxon>
        <taxon>Terriglobia</taxon>
        <taxon>Terriglobales</taxon>
        <taxon>Acidobacteriaceae</taxon>
        <taxon>Tunturiibacter</taxon>
    </lineage>
</organism>
<protein>
    <submittedName>
        <fullName evidence="7">O-antigen ligase</fullName>
    </submittedName>
</protein>
<comment type="subcellular location">
    <subcellularLocation>
        <location evidence="1">Membrane</location>
        <topology evidence="1">Multi-pass membrane protein</topology>
    </subcellularLocation>
</comment>
<feature type="transmembrane region" description="Helical" evidence="5">
    <location>
        <begin position="89"/>
        <end position="106"/>
    </location>
</feature>
<proteinExistence type="predicted"/>
<gene>
    <name evidence="7" type="ORF">HDF08_001911</name>
</gene>
<dbReference type="Proteomes" id="UP000564385">
    <property type="component" value="Unassembled WGS sequence"/>
</dbReference>
<feature type="transmembrane region" description="Helical" evidence="5">
    <location>
        <begin position="34"/>
        <end position="55"/>
    </location>
</feature>
<keyword evidence="3 5" id="KW-1133">Transmembrane helix</keyword>
<evidence type="ECO:0000313" key="7">
    <source>
        <dbReference type="EMBL" id="NYF89844.1"/>
    </source>
</evidence>
<feature type="transmembrane region" description="Helical" evidence="5">
    <location>
        <begin position="62"/>
        <end position="83"/>
    </location>
</feature>
<feature type="transmembrane region" description="Helical" evidence="5">
    <location>
        <begin position="388"/>
        <end position="408"/>
    </location>
</feature>
<evidence type="ECO:0000256" key="3">
    <source>
        <dbReference type="ARBA" id="ARBA00022989"/>
    </source>
</evidence>
<dbReference type="InterPro" id="IPR007016">
    <property type="entry name" value="O-antigen_ligase-rel_domated"/>
</dbReference>
<dbReference type="InterPro" id="IPR051533">
    <property type="entry name" value="WaaL-like"/>
</dbReference>
<evidence type="ECO:0000313" key="8">
    <source>
        <dbReference type="Proteomes" id="UP000564385"/>
    </source>
</evidence>